<dbReference type="AlphaFoldDB" id="A0AAV8SD27"/>
<dbReference type="PANTHER" id="PTHR35737:SF1">
    <property type="entry name" value="CRYPTIC LOCI REGULATOR"/>
    <property type="match status" value="1"/>
</dbReference>
<evidence type="ECO:0000313" key="3">
    <source>
        <dbReference type="Proteomes" id="UP001159364"/>
    </source>
</evidence>
<name>A0AAV8SD27_9ROSI</name>
<comment type="caution">
    <text evidence="2">The sequence shown here is derived from an EMBL/GenBank/DDBJ whole genome shotgun (WGS) entry which is preliminary data.</text>
</comment>
<evidence type="ECO:0000256" key="1">
    <source>
        <dbReference type="SAM" id="MobiDB-lite"/>
    </source>
</evidence>
<protein>
    <submittedName>
        <fullName evidence="2">Uncharacterized protein</fullName>
    </submittedName>
</protein>
<dbReference type="EMBL" id="JAIWQS010000011">
    <property type="protein sequence ID" value="KAJ8750088.1"/>
    <property type="molecule type" value="Genomic_DNA"/>
</dbReference>
<sequence length="187" mass="21541">MDPLAVLEEGDEWELRHDDDGFTYKIRKRRRLLSDPQPSHSLPAAADPRADEKRRRERKRKTLLKLKCRYEKEIESWDLLSNNLRSMQERANEQLQVHKQASCLDQTRSFQDLDSEAESRNEDACGSLVDGLLLQAEAQEAIICDVSNLCDVAEAICNAEQEQLVQSFINLPIWSSPRELLTSLCDE</sequence>
<gene>
    <name evidence="2" type="ORF">K2173_014003</name>
</gene>
<dbReference type="Proteomes" id="UP001159364">
    <property type="component" value="Linkage Group LG11"/>
</dbReference>
<proteinExistence type="predicted"/>
<keyword evidence="3" id="KW-1185">Reference proteome</keyword>
<reference evidence="2 3" key="1">
    <citation type="submission" date="2021-09" db="EMBL/GenBank/DDBJ databases">
        <title>Genomic insights and catalytic innovation underlie evolution of tropane alkaloids biosynthesis.</title>
        <authorList>
            <person name="Wang Y.-J."/>
            <person name="Tian T."/>
            <person name="Huang J.-P."/>
            <person name="Huang S.-X."/>
        </authorList>
    </citation>
    <scope>NUCLEOTIDE SEQUENCE [LARGE SCALE GENOMIC DNA]</scope>
    <source>
        <strain evidence="2">KIB-2018</strain>
        <tissue evidence="2">Leaf</tissue>
    </source>
</reference>
<feature type="region of interest" description="Disordered" evidence="1">
    <location>
        <begin position="30"/>
        <end position="58"/>
    </location>
</feature>
<dbReference type="PANTHER" id="PTHR35737">
    <property type="entry name" value="CRYPTIC LOCI REGULATOR"/>
    <property type="match status" value="1"/>
</dbReference>
<organism evidence="2 3">
    <name type="scientific">Erythroxylum novogranatense</name>
    <dbReference type="NCBI Taxonomy" id="1862640"/>
    <lineage>
        <taxon>Eukaryota</taxon>
        <taxon>Viridiplantae</taxon>
        <taxon>Streptophyta</taxon>
        <taxon>Embryophyta</taxon>
        <taxon>Tracheophyta</taxon>
        <taxon>Spermatophyta</taxon>
        <taxon>Magnoliopsida</taxon>
        <taxon>eudicotyledons</taxon>
        <taxon>Gunneridae</taxon>
        <taxon>Pentapetalae</taxon>
        <taxon>rosids</taxon>
        <taxon>fabids</taxon>
        <taxon>Malpighiales</taxon>
        <taxon>Erythroxylaceae</taxon>
        <taxon>Erythroxylum</taxon>
    </lineage>
</organism>
<evidence type="ECO:0000313" key="2">
    <source>
        <dbReference type="EMBL" id="KAJ8750088.1"/>
    </source>
</evidence>
<accession>A0AAV8SD27</accession>